<feature type="region of interest" description="Disordered" evidence="1">
    <location>
        <begin position="1"/>
        <end position="58"/>
    </location>
</feature>
<dbReference type="AlphaFoldDB" id="A0A0D3GYX1"/>
<evidence type="ECO:0000256" key="1">
    <source>
        <dbReference type="SAM" id="MobiDB-lite"/>
    </source>
</evidence>
<reference evidence="2" key="2">
    <citation type="submission" date="2015-03" db="UniProtKB">
        <authorList>
            <consortium name="EnsemblPlants"/>
        </authorList>
    </citation>
    <scope>IDENTIFICATION</scope>
</reference>
<reference evidence="2" key="1">
    <citation type="journal article" date="2009" name="Rice">
        <title>De Novo Next Generation Sequencing of Plant Genomes.</title>
        <authorList>
            <person name="Rounsley S."/>
            <person name="Marri P.R."/>
            <person name="Yu Y."/>
            <person name="He R."/>
            <person name="Sisneros N."/>
            <person name="Goicoechea J.L."/>
            <person name="Lee S.J."/>
            <person name="Angelova A."/>
            <person name="Kudrna D."/>
            <person name="Luo M."/>
            <person name="Affourtit J."/>
            <person name="Desany B."/>
            <person name="Knight J."/>
            <person name="Niazi F."/>
            <person name="Egholm M."/>
            <person name="Wing R.A."/>
        </authorList>
    </citation>
    <scope>NUCLEOTIDE SEQUENCE [LARGE SCALE GENOMIC DNA]</scope>
    <source>
        <strain evidence="2">cv. IRGC 105608</strain>
    </source>
</reference>
<protein>
    <submittedName>
        <fullName evidence="2">Uncharacterized protein</fullName>
    </submittedName>
</protein>
<evidence type="ECO:0000313" key="2">
    <source>
        <dbReference type="EnsemblPlants" id="OBART08G10410.1"/>
    </source>
</evidence>
<keyword evidence="3" id="KW-1185">Reference proteome</keyword>
<dbReference type="PaxDb" id="65489-OBART08G10410.1"/>
<proteinExistence type="predicted"/>
<dbReference type="HOGENOM" id="CLU_2577650_0_0_1"/>
<dbReference type="Gramene" id="OBART08G10410.1">
    <property type="protein sequence ID" value="OBART08G10410.1"/>
    <property type="gene ID" value="OBART08G10410"/>
</dbReference>
<name>A0A0D3GYX1_9ORYZ</name>
<organism evidence="2">
    <name type="scientific">Oryza barthii</name>
    <dbReference type="NCBI Taxonomy" id="65489"/>
    <lineage>
        <taxon>Eukaryota</taxon>
        <taxon>Viridiplantae</taxon>
        <taxon>Streptophyta</taxon>
        <taxon>Embryophyta</taxon>
        <taxon>Tracheophyta</taxon>
        <taxon>Spermatophyta</taxon>
        <taxon>Magnoliopsida</taxon>
        <taxon>Liliopsida</taxon>
        <taxon>Poales</taxon>
        <taxon>Poaceae</taxon>
        <taxon>BOP clade</taxon>
        <taxon>Oryzoideae</taxon>
        <taxon>Oryzeae</taxon>
        <taxon>Oryzinae</taxon>
        <taxon>Oryza</taxon>
    </lineage>
</organism>
<dbReference type="Proteomes" id="UP000026960">
    <property type="component" value="Chromosome 8"/>
</dbReference>
<evidence type="ECO:0000313" key="3">
    <source>
        <dbReference type="Proteomes" id="UP000026960"/>
    </source>
</evidence>
<sequence>MEYETVSVKGNEPAARTALTDTKTNGGGVGTAVGIRAQRARVPQGSPDGKGEDQRNQSHWIQYRRSATVKLGMELQLQRTN</sequence>
<accession>A0A0D3GYX1</accession>
<dbReference type="EnsemblPlants" id="OBART08G10410.1">
    <property type="protein sequence ID" value="OBART08G10410.1"/>
    <property type="gene ID" value="OBART08G10410"/>
</dbReference>